<dbReference type="Gene3D" id="3.30.10.20">
    <property type="match status" value="1"/>
</dbReference>
<keyword evidence="2" id="KW-0067">ATP-binding</keyword>
<evidence type="ECO:0000259" key="6">
    <source>
        <dbReference type="PROSITE" id="PS51178"/>
    </source>
</evidence>
<reference evidence="7 8" key="1">
    <citation type="journal article" date="2018" name="Int. J. Syst. Evol. Microbiol.">
        <title>Glycomyces paridis sp. nov., isolated from the medicinal plant Paris polyphylla.</title>
        <authorList>
            <person name="Fang X.M."/>
            <person name="Bai J.L."/>
            <person name="Su J."/>
            <person name="Zhao L.L."/>
            <person name="Liu H.Y."/>
            <person name="Ma B.P."/>
            <person name="Zhang Y.Q."/>
            <person name="Yu L.Y."/>
        </authorList>
    </citation>
    <scope>NUCLEOTIDE SEQUENCE [LARGE SCALE GENOMIC DNA]</scope>
    <source>
        <strain evidence="7 8">CPCC 204357</strain>
    </source>
</reference>
<dbReference type="OrthoDB" id="5171090at2"/>
<sequence length="414" mass="42226">MSGLGDAHGASRIDPGAAAAGFAAAGGAELAPGAALAVYRLGRASFHAAVVRRIGDAHLLVAERSLAVGGAEFDALLLAYLSGRHRDADRRFWDRIVGSGEADRRLRATLLSKIATAREQLSERDFTVITVPVADLKLSLTREELESRIRELVEESVDLVEEAMAEAGVAPQTLAGVLVAGGASRTPLALATLRSRLPVDPVVAAVPDPLLDVQAPAATREMPLVDEEGPEAPRRRLVRPLAVLAALLVLVAAVAAFGSRLGDHEAPTAGSGAAVTGPAAGPATSGAVDSPESPGGSGGAEESSGTPSPEVSEEAPADPTKSEPTTEAAPTTESAPTAAVPELVGLSTAEAHEAVADAGFSGVEQSGEWRSVFDLSHDDCEVIEQDPAPGEVVALAETVAVTFSYSGGEDECEV</sequence>
<keyword evidence="3" id="KW-0143">Chaperone</keyword>
<feature type="compositionally biased region" description="Low complexity" evidence="4">
    <location>
        <begin position="322"/>
        <end position="338"/>
    </location>
</feature>
<feature type="transmembrane region" description="Helical" evidence="5">
    <location>
        <begin position="241"/>
        <end position="258"/>
    </location>
</feature>
<dbReference type="Gene3D" id="3.30.420.40">
    <property type="match status" value="2"/>
</dbReference>
<evidence type="ECO:0000256" key="2">
    <source>
        <dbReference type="ARBA" id="ARBA00022840"/>
    </source>
</evidence>
<name>A0A4S8PJH8_9ACTN</name>
<keyword evidence="5" id="KW-0812">Transmembrane</keyword>
<evidence type="ECO:0000256" key="5">
    <source>
        <dbReference type="SAM" id="Phobius"/>
    </source>
</evidence>
<dbReference type="Proteomes" id="UP000305792">
    <property type="component" value="Unassembled WGS sequence"/>
</dbReference>
<gene>
    <name evidence="7" type="ORF">E9998_10710</name>
</gene>
<evidence type="ECO:0000313" key="8">
    <source>
        <dbReference type="Proteomes" id="UP000305792"/>
    </source>
</evidence>
<evidence type="ECO:0000256" key="3">
    <source>
        <dbReference type="ARBA" id="ARBA00023186"/>
    </source>
</evidence>
<dbReference type="InterPro" id="IPR043129">
    <property type="entry name" value="ATPase_NBD"/>
</dbReference>
<dbReference type="CDD" id="cd06577">
    <property type="entry name" value="PASTA_pknB"/>
    <property type="match status" value="1"/>
</dbReference>
<dbReference type="RefSeq" id="WP_136529701.1">
    <property type="nucleotide sequence ID" value="NZ_STGX01000007.1"/>
</dbReference>
<organism evidence="7 8">
    <name type="scientific">Glycomyces paridis</name>
    <dbReference type="NCBI Taxonomy" id="2126555"/>
    <lineage>
        <taxon>Bacteria</taxon>
        <taxon>Bacillati</taxon>
        <taxon>Actinomycetota</taxon>
        <taxon>Actinomycetes</taxon>
        <taxon>Glycomycetales</taxon>
        <taxon>Glycomycetaceae</taxon>
        <taxon>Glycomyces</taxon>
    </lineage>
</organism>
<dbReference type="Gene3D" id="3.90.640.10">
    <property type="entry name" value="Actin, Chain A, domain 4"/>
    <property type="match status" value="1"/>
</dbReference>
<dbReference type="Pfam" id="PF03793">
    <property type="entry name" value="PASTA"/>
    <property type="match status" value="1"/>
</dbReference>
<dbReference type="AlphaFoldDB" id="A0A4S8PJH8"/>
<proteinExistence type="predicted"/>
<feature type="region of interest" description="Disordered" evidence="4">
    <location>
        <begin position="264"/>
        <end position="338"/>
    </location>
</feature>
<keyword evidence="1" id="KW-0547">Nucleotide-binding</keyword>
<evidence type="ECO:0000313" key="7">
    <source>
        <dbReference type="EMBL" id="THV28589.1"/>
    </source>
</evidence>
<evidence type="ECO:0000256" key="4">
    <source>
        <dbReference type="SAM" id="MobiDB-lite"/>
    </source>
</evidence>
<dbReference type="GO" id="GO:0005524">
    <property type="term" value="F:ATP binding"/>
    <property type="evidence" value="ECO:0007669"/>
    <property type="project" value="UniProtKB-KW"/>
</dbReference>
<keyword evidence="8" id="KW-1185">Reference proteome</keyword>
<dbReference type="InterPro" id="IPR005543">
    <property type="entry name" value="PASTA_dom"/>
</dbReference>
<dbReference type="InterPro" id="IPR013126">
    <property type="entry name" value="Hsp_70_fam"/>
</dbReference>
<evidence type="ECO:0000256" key="1">
    <source>
        <dbReference type="ARBA" id="ARBA00022741"/>
    </source>
</evidence>
<dbReference type="PROSITE" id="PS51178">
    <property type="entry name" value="PASTA"/>
    <property type="match status" value="1"/>
</dbReference>
<feature type="domain" description="PASTA" evidence="6">
    <location>
        <begin position="334"/>
        <end position="407"/>
    </location>
</feature>
<dbReference type="EMBL" id="STGX01000007">
    <property type="protein sequence ID" value="THV28589.1"/>
    <property type="molecule type" value="Genomic_DNA"/>
</dbReference>
<keyword evidence="5" id="KW-0472">Membrane</keyword>
<dbReference type="Pfam" id="PF00012">
    <property type="entry name" value="HSP70"/>
    <property type="match status" value="1"/>
</dbReference>
<comment type="caution">
    <text evidence="7">The sequence shown here is derived from an EMBL/GenBank/DDBJ whole genome shotgun (WGS) entry which is preliminary data.</text>
</comment>
<dbReference type="GO" id="GO:0140662">
    <property type="term" value="F:ATP-dependent protein folding chaperone"/>
    <property type="evidence" value="ECO:0007669"/>
    <property type="project" value="InterPro"/>
</dbReference>
<protein>
    <submittedName>
        <fullName evidence="7">PASTA domain-containing protein</fullName>
    </submittedName>
</protein>
<dbReference type="SMART" id="SM00740">
    <property type="entry name" value="PASTA"/>
    <property type="match status" value="1"/>
</dbReference>
<accession>A0A4S8PJH8</accession>
<keyword evidence="5" id="KW-1133">Transmembrane helix</keyword>
<feature type="compositionally biased region" description="Low complexity" evidence="4">
    <location>
        <begin position="267"/>
        <end position="310"/>
    </location>
</feature>
<dbReference type="SUPFAM" id="SSF53067">
    <property type="entry name" value="Actin-like ATPase domain"/>
    <property type="match status" value="1"/>
</dbReference>